<dbReference type="GO" id="GO:0005829">
    <property type="term" value="C:cytosol"/>
    <property type="evidence" value="ECO:0007669"/>
    <property type="project" value="TreeGrafter"/>
</dbReference>
<keyword evidence="2" id="KW-1133">Transmembrane helix</keyword>
<dbReference type="InterPro" id="IPR027417">
    <property type="entry name" value="P-loop_NTPase"/>
</dbReference>
<dbReference type="Pfam" id="PF01926">
    <property type="entry name" value="MMR_HSR1"/>
    <property type="match status" value="1"/>
</dbReference>
<evidence type="ECO:0000256" key="1">
    <source>
        <dbReference type="SAM" id="MobiDB-lite"/>
    </source>
</evidence>
<dbReference type="EMBL" id="RFFI01000241">
    <property type="protein sequence ID" value="RMI01339.1"/>
    <property type="molecule type" value="Genomic_DNA"/>
</dbReference>
<feature type="compositionally biased region" description="Low complexity" evidence="1">
    <location>
        <begin position="1"/>
        <end position="12"/>
    </location>
</feature>
<evidence type="ECO:0000313" key="5">
    <source>
        <dbReference type="Proteomes" id="UP000269289"/>
    </source>
</evidence>
<feature type="compositionally biased region" description="Low complexity" evidence="1">
    <location>
        <begin position="25"/>
        <end position="52"/>
    </location>
</feature>
<accession>A0A3M2IJP3</accession>
<dbReference type="PANTHER" id="PTHR42698:SF1">
    <property type="entry name" value="GTPASE ERA, MITOCHONDRIAL"/>
    <property type="match status" value="1"/>
</dbReference>
<feature type="domain" description="G" evidence="3">
    <location>
        <begin position="157"/>
        <end position="296"/>
    </location>
</feature>
<protein>
    <recommendedName>
        <fullName evidence="3">G domain-containing protein</fullName>
    </recommendedName>
</protein>
<organism evidence="4 5">
    <name type="scientific">Cellulomonas triticagri</name>
    <dbReference type="NCBI Taxonomy" id="2483352"/>
    <lineage>
        <taxon>Bacteria</taxon>
        <taxon>Bacillati</taxon>
        <taxon>Actinomycetota</taxon>
        <taxon>Actinomycetes</taxon>
        <taxon>Micrococcales</taxon>
        <taxon>Cellulomonadaceae</taxon>
        <taxon>Cellulomonas</taxon>
    </lineage>
</organism>
<proteinExistence type="predicted"/>
<dbReference type="InterPro" id="IPR006073">
    <property type="entry name" value="GTP-bd"/>
</dbReference>
<dbReference type="GO" id="GO:0043024">
    <property type="term" value="F:ribosomal small subunit binding"/>
    <property type="evidence" value="ECO:0007669"/>
    <property type="project" value="TreeGrafter"/>
</dbReference>
<dbReference type="Proteomes" id="UP000269289">
    <property type="component" value="Unassembled WGS sequence"/>
</dbReference>
<dbReference type="OrthoDB" id="974105at2"/>
<reference evidence="4 5" key="1">
    <citation type="submission" date="2018-10" db="EMBL/GenBank/DDBJ databases">
        <title>Isolation, diversity and antifungal activity of actinobacteria from wheat.</title>
        <authorList>
            <person name="Han C."/>
        </authorList>
    </citation>
    <scope>NUCLEOTIDE SEQUENCE [LARGE SCALE GENOMIC DNA]</scope>
    <source>
        <strain evidence="4 5">NEAU-YY56</strain>
    </source>
</reference>
<keyword evidence="2" id="KW-0472">Membrane</keyword>
<gene>
    <name evidence="4" type="ORF">EBM89_20525</name>
</gene>
<keyword evidence="5" id="KW-1185">Reference proteome</keyword>
<comment type="caution">
    <text evidence="4">The sequence shown here is derived from an EMBL/GenBank/DDBJ whole genome shotgun (WGS) entry which is preliminary data.</text>
</comment>
<feature type="transmembrane region" description="Helical" evidence="2">
    <location>
        <begin position="481"/>
        <end position="508"/>
    </location>
</feature>
<dbReference type="GO" id="GO:0019843">
    <property type="term" value="F:rRNA binding"/>
    <property type="evidence" value="ECO:0007669"/>
    <property type="project" value="TreeGrafter"/>
</dbReference>
<feature type="compositionally biased region" description="Basic residues" evidence="1">
    <location>
        <begin position="13"/>
        <end position="22"/>
    </location>
</feature>
<evidence type="ECO:0000259" key="3">
    <source>
        <dbReference type="Pfam" id="PF01926"/>
    </source>
</evidence>
<feature type="region of interest" description="Disordered" evidence="1">
    <location>
        <begin position="1"/>
        <end position="108"/>
    </location>
</feature>
<dbReference type="InterPro" id="IPR005662">
    <property type="entry name" value="GTPase_Era-like"/>
</dbReference>
<feature type="non-terminal residue" evidence="4">
    <location>
        <position position="524"/>
    </location>
</feature>
<evidence type="ECO:0000256" key="2">
    <source>
        <dbReference type="SAM" id="Phobius"/>
    </source>
</evidence>
<evidence type="ECO:0000313" key="4">
    <source>
        <dbReference type="EMBL" id="RMI01339.1"/>
    </source>
</evidence>
<name>A0A3M2IJP3_9CELL</name>
<keyword evidence="2" id="KW-0812">Transmembrane</keyword>
<feature type="compositionally biased region" description="Low complexity" evidence="1">
    <location>
        <begin position="78"/>
        <end position="88"/>
    </location>
</feature>
<sequence>MTTPAATTTGGTKAKKKARKKAERAAAASAEAAAPDAAEEAVPAEVVVPTEEPTGDAEATPGEEPVADGEPLAGEGTAASRDVVAAPAATPPGGPADRAPEDDPGSDTRALTRRLTRLDEALAVGDDRIDPRAATRVREIGDHVRSRLALGVDHTVVALLGGTGSGKSSLFNAICGLDFAEVGVKRPTTAEATACVWGTGGGALLDWLDVDPDRRIERESALDGDTEAPLRGLVLLDLPDHDSIEPAHRAAVDRLLPMADLLVWVVDPQKYADDSLHSGYLRRLVGHEGAMLVVLNQVDAVPEGQREPLVADLGRLLVEDGLTGVEIRTTSARTGEGVAEMRDTLAAVVSRQSLAARRASAEIVDAARLLEAEVAPADPPADTLDVTPVAVTLAQAAGLPAIADAVAAVVRGSEDPVPSFVSVQEGSVALARGQWADAVTTHLPRRWAESVRSRLAGTEQIRAAADEALSRVALVARRSRLAATLSVLAFVLGVAGVVGLAMGAGLALGGGGVADALRLAWPVA</sequence>
<dbReference type="Gene3D" id="3.40.50.300">
    <property type="entry name" value="P-loop containing nucleotide triphosphate hydrolases"/>
    <property type="match status" value="1"/>
</dbReference>
<dbReference type="GO" id="GO:0005525">
    <property type="term" value="F:GTP binding"/>
    <property type="evidence" value="ECO:0007669"/>
    <property type="project" value="InterPro"/>
</dbReference>
<dbReference type="SUPFAM" id="SSF52540">
    <property type="entry name" value="P-loop containing nucleoside triphosphate hydrolases"/>
    <property type="match status" value="1"/>
</dbReference>
<dbReference type="PANTHER" id="PTHR42698">
    <property type="entry name" value="GTPASE ERA"/>
    <property type="match status" value="1"/>
</dbReference>
<dbReference type="GO" id="GO:0000028">
    <property type="term" value="P:ribosomal small subunit assembly"/>
    <property type="evidence" value="ECO:0007669"/>
    <property type="project" value="TreeGrafter"/>
</dbReference>
<dbReference type="AlphaFoldDB" id="A0A3M2IJP3"/>